<dbReference type="SUPFAM" id="SSF55031">
    <property type="entry name" value="Bacterial exopeptidase dimerisation domain"/>
    <property type="match status" value="1"/>
</dbReference>
<keyword evidence="12 15" id="KW-0170">Cobalt</keyword>
<sequence>MSDPTLELTEALMRRASVTPDDADCQTIMARRLSDLGFHIEHLRFGEVDNLWARKGDSGPVLVFAGHTDVVPTGPVDRWHSDPFAPEIRDGMLYGRGAADMKASLAAFITATEGFLKDHPNHKGSIAFLITSDEEGPAHDGTVKVIETLAARNEKIDFCIVGEPTSSQQFGDMIKNGRRGSLSGHLIVHGVQGHIAYPHLAKNPIHSFAPALAELVETEWDKGNEYFPPTTWQISNMHSGTGATNVIPGTVEVLFNFRFSTENTADTLKARLESILDKHGVEHEISWTLSGEPYLTGQGELVSSIQSAIEEETGVTPELSTTGGTSDGRFIAKFCPQVVEFGPLNATIHKLNECVAVADLPKLSGVYRRVLEKLIA</sequence>
<dbReference type="InterPro" id="IPR005941">
    <property type="entry name" value="DapE_proteobac"/>
</dbReference>
<comment type="similarity">
    <text evidence="2 15">Belongs to the peptidase M20A family. DapE subfamily.</text>
</comment>
<evidence type="ECO:0000256" key="13">
    <source>
        <dbReference type="ARBA" id="ARBA00031891"/>
    </source>
</evidence>
<feature type="binding site" evidence="15">
    <location>
        <position position="67"/>
    </location>
    <ligand>
        <name>Zn(2+)</name>
        <dbReference type="ChEBI" id="CHEBI:29105"/>
        <label>1</label>
    </ligand>
</feature>
<proteinExistence type="inferred from homology"/>
<protein>
    <recommendedName>
        <fullName evidence="5 15">Succinyl-diaminopimelate desuccinylase</fullName>
        <shortName evidence="15">SDAP desuccinylase</shortName>
        <ecNumber evidence="4 15">3.5.1.18</ecNumber>
    </recommendedName>
    <alternativeName>
        <fullName evidence="13 15">N-succinyl-LL-2,6-diaminoheptanedioate amidohydrolase</fullName>
    </alternativeName>
</protein>
<evidence type="ECO:0000256" key="14">
    <source>
        <dbReference type="ARBA" id="ARBA00051301"/>
    </source>
</evidence>
<feature type="binding site" evidence="15">
    <location>
        <position position="163"/>
    </location>
    <ligand>
        <name>Zn(2+)</name>
        <dbReference type="ChEBI" id="CHEBI:29105"/>
        <label>1</label>
    </ligand>
</feature>
<reference evidence="18" key="1">
    <citation type="journal article" date="2019" name="Int. J. Syst. Evol. Microbiol.">
        <title>The Global Catalogue of Microorganisms (GCM) 10K type strain sequencing project: providing services to taxonomists for standard genome sequencing and annotation.</title>
        <authorList>
            <consortium name="The Broad Institute Genomics Platform"/>
            <consortium name="The Broad Institute Genome Sequencing Center for Infectious Disease"/>
            <person name="Wu L."/>
            <person name="Ma J."/>
        </authorList>
    </citation>
    <scope>NUCLEOTIDE SEQUENCE [LARGE SCALE GENOMIC DNA]</scope>
    <source>
        <strain evidence="18">CGMCC 1.8860</strain>
    </source>
</reference>
<evidence type="ECO:0000256" key="6">
    <source>
        <dbReference type="ARBA" id="ARBA00022605"/>
    </source>
</evidence>
<comment type="cofactor">
    <cofactor evidence="15">
        <name>Zn(2+)</name>
        <dbReference type="ChEBI" id="CHEBI:29105"/>
    </cofactor>
    <cofactor evidence="15">
        <name>Co(2+)</name>
        <dbReference type="ChEBI" id="CHEBI:48828"/>
    </cofactor>
    <text evidence="15">Binds 2 Zn(2+) or Co(2+) ions per subunit.</text>
</comment>
<evidence type="ECO:0000256" key="15">
    <source>
        <dbReference type="HAMAP-Rule" id="MF_01690"/>
    </source>
</evidence>
<evidence type="ECO:0000256" key="5">
    <source>
        <dbReference type="ARBA" id="ARBA00022391"/>
    </source>
</evidence>
<dbReference type="Proteomes" id="UP000621859">
    <property type="component" value="Unassembled WGS sequence"/>
</dbReference>
<evidence type="ECO:0000256" key="7">
    <source>
        <dbReference type="ARBA" id="ARBA00022723"/>
    </source>
</evidence>
<evidence type="ECO:0000256" key="8">
    <source>
        <dbReference type="ARBA" id="ARBA00022801"/>
    </source>
</evidence>
<dbReference type="CDD" id="cd03891">
    <property type="entry name" value="M20_DapE_proteobac"/>
    <property type="match status" value="1"/>
</dbReference>
<dbReference type="HAMAP" id="MF_01690">
    <property type="entry name" value="DapE"/>
    <property type="match status" value="1"/>
</dbReference>
<evidence type="ECO:0000256" key="9">
    <source>
        <dbReference type="ARBA" id="ARBA00022833"/>
    </source>
</evidence>
<evidence type="ECO:0000256" key="3">
    <source>
        <dbReference type="ARBA" id="ARBA00011738"/>
    </source>
</evidence>
<evidence type="ECO:0000256" key="12">
    <source>
        <dbReference type="ARBA" id="ARBA00023285"/>
    </source>
</evidence>
<dbReference type="InterPro" id="IPR011650">
    <property type="entry name" value="Peptidase_M20_dimer"/>
</dbReference>
<keyword evidence="7 15" id="KW-0479">Metal-binding</keyword>
<comment type="catalytic activity">
    <reaction evidence="14 15">
        <text>N-succinyl-(2S,6S)-2,6-diaminopimelate + H2O = (2S,6S)-2,6-diaminopimelate + succinate</text>
        <dbReference type="Rhea" id="RHEA:22608"/>
        <dbReference type="ChEBI" id="CHEBI:15377"/>
        <dbReference type="ChEBI" id="CHEBI:30031"/>
        <dbReference type="ChEBI" id="CHEBI:57609"/>
        <dbReference type="ChEBI" id="CHEBI:58087"/>
        <dbReference type="EC" id="3.5.1.18"/>
    </reaction>
</comment>
<dbReference type="EMBL" id="BMLY01000006">
    <property type="protein sequence ID" value="GGP27503.1"/>
    <property type="molecule type" value="Genomic_DNA"/>
</dbReference>
<evidence type="ECO:0000313" key="18">
    <source>
        <dbReference type="Proteomes" id="UP000621859"/>
    </source>
</evidence>
<dbReference type="NCBIfam" id="TIGR01246">
    <property type="entry name" value="dapE_proteo"/>
    <property type="match status" value="1"/>
</dbReference>
<evidence type="ECO:0000256" key="10">
    <source>
        <dbReference type="ARBA" id="ARBA00022915"/>
    </source>
</evidence>
<feature type="binding site" evidence="15">
    <location>
        <position position="349"/>
    </location>
    <ligand>
        <name>Zn(2+)</name>
        <dbReference type="ChEBI" id="CHEBI:29105"/>
        <label>2</label>
    </ligand>
</feature>
<dbReference type="Pfam" id="PF01546">
    <property type="entry name" value="Peptidase_M20"/>
    <property type="match status" value="1"/>
</dbReference>
<keyword evidence="11 15" id="KW-0457">Lysine biosynthesis</keyword>
<feature type="binding site" evidence="15">
    <location>
        <position position="135"/>
    </location>
    <ligand>
        <name>Zn(2+)</name>
        <dbReference type="ChEBI" id="CHEBI:29105"/>
        <label>2</label>
    </ligand>
</feature>
<dbReference type="PROSITE" id="PS00759">
    <property type="entry name" value="ARGE_DAPE_CPG2_2"/>
    <property type="match status" value="1"/>
</dbReference>
<comment type="pathway">
    <text evidence="1 15">Amino-acid biosynthesis; L-lysine biosynthesis via DAP pathway; LL-2,6-diaminopimelate from (S)-tetrahydrodipicolinate (succinylase route): step 3/3.</text>
</comment>
<evidence type="ECO:0000313" key="17">
    <source>
        <dbReference type="EMBL" id="GGP27503.1"/>
    </source>
</evidence>
<dbReference type="InterPro" id="IPR036264">
    <property type="entry name" value="Bact_exopeptidase_dim_dom"/>
</dbReference>
<keyword evidence="6 15" id="KW-0028">Amino-acid biosynthesis</keyword>
<evidence type="ECO:0000256" key="11">
    <source>
        <dbReference type="ARBA" id="ARBA00023154"/>
    </source>
</evidence>
<accession>A0ABQ2PQA9</accession>
<evidence type="ECO:0000256" key="2">
    <source>
        <dbReference type="ARBA" id="ARBA00006746"/>
    </source>
</evidence>
<keyword evidence="8 15" id="KW-0378">Hydrolase</keyword>
<dbReference type="PANTHER" id="PTHR43808:SF31">
    <property type="entry name" value="N-ACETYL-L-CITRULLINE DEACETYLASE"/>
    <property type="match status" value="1"/>
</dbReference>
<keyword evidence="10 15" id="KW-0220">Diaminopimelate biosynthesis</keyword>
<keyword evidence="18" id="KW-1185">Reference proteome</keyword>
<dbReference type="Gene3D" id="3.40.630.10">
    <property type="entry name" value="Zn peptidases"/>
    <property type="match status" value="2"/>
</dbReference>
<dbReference type="Pfam" id="PF07687">
    <property type="entry name" value="M20_dimer"/>
    <property type="match status" value="1"/>
</dbReference>
<dbReference type="InterPro" id="IPR050072">
    <property type="entry name" value="Peptidase_M20A"/>
</dbReference>
<name>A0ABQ2PQA9_9NEIS</name>
<evidence type="ECO:0000256" key="4">
    <source>
        <dbReference type="ARBA" id="ARBA00011921"/>
    </source>
</evidence>
<evidence type="ECO:0000259" key="16">
    <source>
        <dbReference type="Pfam" id="PF07687"/>
    </source>
</evidence>
<keyword evidence="9 15" id="KW-0862">Zinc</keyword>
<dbReference type="SUPFAM" id="SSF53187">
    <property type="entry name" value="Zn-dependent exopeptidases"/>
    <property type="match status" value="1"/>
</dbReference>
<dbReference type="EC" id="3.5.1.18" evidence="4 15"/>
<dbReference type="NCBIfam" id="NF009557">
    <property type="entry name" value="PRK13009.1"/>
    <property type="match status" value="1"/>
</dbReference>
<evidence type="ECO:0000256" key="1">
    <source>
        <dbReference type="ARBA" id="ARBA00005130"/>
    </source>
</evidence>
<dbReference type="InterPro" id="IPR001261">
    <property type="entry name" value="ArgE/DapE_CS"/>
</dbReference>
<feature type="binding site" evidence="15">
    <location>
        <position position="100"/>
    </location>
    <ligand>
        <name>Zn(2+)</name>
        <dbReference type="ChEBI" id="CHEBI:29105"/>
        <label>1</label>
    </ligand>
</feature>
<organism evidence="17 18">
    <name type="scientific">Silvimonas amylolytica</name>
    <dbReference type="NCBI Taxonomy" id="449663"/>
    <lineage>
        <taxon>Bacteria</taxon>
        <taxon>Pseudomonadati</taxon>
        <taxon>Pseudomonadota</taxon>
        <taxon>Betaproteobacteria</taxon>
        <taxon>Neisseriales</taxon>
        <taxon>Chitinibacteraceae</taxon>
        <taxon>Silvimonas</taxon>
    </lineage>
</organism>
<dbReference type="InterPro" id="IPR002933">
    <property type="entry name" value="Peptidase_M20"/>
</dbReference>
<feature type="binding site" evidence="15">
    <location>
        <position position="100"/>
    </location>
    <ligand>
        <name>Zn(2+)</name>
        <dbReference type="ChEBI" id="CHEBI:29105"/>
        <label>2</label>
    </ligand>
</feature>
<comment type="subunit">
    <text evidence="3 15">Homodimer.</text>
</comment>
<feature type="active site" evidence="15">
    <location>
        <position position="69"/>
    </location>
</feature>
<feature type="domain" description="Peptidase M20 dimerisation" evidence="16">
    <location>
        <begin position="176"/>
        <end position="283"/>
    </location>
</feature>
<feature type="active site" description="Proton acceptor" evidence="15">
    <location>
        <position position="134"/>
    </location>
</feature>
<dbReference type="PANTHER" id="PTHR43808">
    <property type="entry name" value="ACETYLORNITHINE DEACETYLASE"/>
    <property type="match status" value="1"/>
</dbReference>
<gene>
    <name evidence="15 17" type="primary">dapE</name>
    <name evidence="17" type="ORF">GCM10010971_33220</name>
</gene>
<comment type="function">
    <text evidence="15">Catalyzes the hydrolysis of N-succinyl-L,L-diaminopimelic acid (SDAP), forming succinate and LL-2,6-diaminopimelate (DAP), an intermediate involved in the bacterial biosynthesis of lysine and meso-diaminopimelic acid, an essential component of bacterial cell walls.</text>
</comment>
<comment type="caution">
    <text evidence="17">The sequence shown here is derived from an EMBL/GenBank/DDBJ whole genome shotgun (WGS) entry which is preliminary data.</text>
</comment>
<dbReference type="RefSeq" id="WP_188696525.1">
    <property type="nucleotide sequence ID" value="NZ_BMLY01000006.1"/>
</dbReference>